<dbReference type="Pfam" id="PF13365">
    <property type="entry name" value="Trypsin_2"/>
    <property type="match status" value="1"/>
</dbReference>
<gene>
    <name evidence="19" type="ORF">CXB77_15250</name>
</gene>
<dbReference type="AlphaFoldDB" id="A0A2S7XPB6"/>
<dbReference type="InterPro" id="IPR009003">
    <property type="entry name" value="Peptidase_S1_PA"/>
</dbReference>
<dbReference type="InterPro" id="IPR001940">
    <property type="entry name" value="Peptidase_S1C"/>
</dbReference>
<evidence type="ECO:0000256" key="16">
    <source>
        <dbReference type="PIRSR" id="PIRSR611782-2"/>
    </source>
</evidence>
<evidence type="ECO:0000256" key="2">
    <source>
        <dbReference type="ARBA" id="ARBA00002610"/>
    </source>
</evidence>
<keyword evidence="8 17" id="KW-0732">Signal</keyword>
<name>A0A2S7XPB6_9GAMM</name>
<keyword evidence="12" id="KW-0720">Serine protease</keyword>
<dbReference type="GO" id="GO:0006508">
    <property type="term" value="P:proteolysis"/>
    <property type="evidence" value="ECO:0007669"/>
    <property type="project" value="UniProtKB-KW"/>
</dbReference>
<evidence type="ECO:0000256" key="13">
    <source>
        <dbReference type="ARBA" id="ARBA00023016"/>
    </source>
</evidence>
<dbReference type="Pfam" id="PF13180">
    <property type="entry name" value="PDZ_2"/>
    <property type="match status" value="1"/>
</dbReference>
<feature type="binding site" evidence="16">
    <location>
        <position position="148"/>
    </location>
    <ligand>
        <name>substrate</name>
    </ligand>
</feature>
<dbReference type="GO" id="GO:0042597">
    <property type="term" value="C:periplasmic space"/>
    <property type="evidence" value="ECO:0007669"/>
    <property type="project" value="UniProtKB-SubCell"/>
</dbReference>
<dbReference type="NCBIfam" id="TIGR02037">
    <property type="entry name" value="degP_htrA_DO"/>
    <property type="match status" value="1"/>
</dbReference>
<dbReference type="InterPro" id="IPR011782">
    <property type="entry name" value="Pept_S1C_Do"/>
</dbReference>
<keyword evidence="7" id="KW-0645">Protease</keyword>
<evidence type="ECO:0000256" key="8">
    <source>
        <dbReference type="ARBA" id="ARBA00022729"/>
    </source>
</evidence>
<dbReference type="OrthoDB" id="9758917at2"/>
<evidence type="ECO:0000256" key="9">
    <source>
        <dbReference type="ARBA" id="ARBA00022737"/>
    </source>
</evidence>
<evidence type="ECO:0000313" key="20">
    <source>
        <dbReference type="Proteomes" id="UP000239936"/>
    </source>
</evidence>
<feature type="chain" id="PRO_5038398116" description="Probable periplasmic serine endoprotease DegP-like" evidence="17">
    <location>
        <begin position="27"/>
        <end position="486"/>
    </location>
</feature>
<dbReference type="FunFam" id="2.40.10.120:FF:000007">
    <property type="entry name" value="Periplasmic serine endoprotease DegP-like"/>
    <property type="match status" value="1"/>
</dbReference>
<organism evidence="19 20">
    <name type="scientific">Chromatium okenii</name>
    <dbReference type="NCBI Taxonomy" id="61644"/>
    <lineage>
        <taxon>Bacteria</taxon>
        <taxon>Pseudomonadati</taxon>
        <taxon>Pseudomonadota</taxon>
        <taxon>Gammaproteobacteria</taxon>
        <taxon>Chromatiales</taxon>
        <taxon>Chromatiaceae</taxon>
        <taxon>Chromatium</taxon>
    </lineage>
</organism>
<evidence type="ECO:0000256" key="15">
    <source>
        <dbReference type="PIRSR" id="PIRSR611782-1"/>
    </source>
</evidence>
<comment type="function">
    <text evidence="2">Might be efficient in the degradation of transiently denatured and unfolded proteins which accumulate in the periplasm following stress conditions.</text>
</comment>
<dbReference type="InterPro" id="IPR036034">
    <property type="entry name" value="PDZ_sf"/>
</dbReference>
<keyword evidence="13" id="KW-0346">Stress response</keyword>
<dbReference type="PROSITE" id="PS50106">
    <property type="entry name" value="PDZ"/>
    <property type="match status" value="2"/>
</dbReference>
<protein>
    <recommendedName>
        <fullName evidence="6">Probable periplasmic serine endoprotease DegP-like</fullName>
        <ecNumber evidence="5">3.4.21.107</ecNumber>
    </recommendedName>
    <alternativeName>
        <fullName evidence="14">Protease Do</fullName>
    </alternativeName>
</protein>
<dbReference type="SMART" id="SM00228">
    <property type="entry name" value="PDZ"/>
    <property type="match status" value="2"/>
</dbReference>
<dbReference type="EC" id="3.4.21.107" evidence="5"/>
<feature type="binding site" evidence="16">
    <location>
        <begin position="219"/>
        <end position="221"/>
    </location>
    <ligand>
        <name>substrate</name>
    </ligand>
</feature>
<dbReference type="RefSeq" id="WP_105074538.1">
    <property type="nucleotide sequence ID" value="NZ_PPGH01000037.1"/>
</dbReference>
<keyword evidence="9" id="KW-0677">Repeat</keyword>
<dbReference type="Gene3D" id="2.30.42.10">
    <property type="match status" value="2"/>
</dbReference>
<feature type="domain" description="PDZ" evidence="18">
    <location>
        <begin position="270"/>
        <end position="329"/>
    </location>
</feature>
<feature type="binding site" evidence="16">
    <location>
        <position position="118"/>
    </location>
    <ligand>
        <name>substrate</name>
    </ligand>
</feature>
<sequence length="486" mass="51668">MRRLSAPSLALTAFLVAAFLSPLAIARELPDFTVLVRENGAAVVNISTKQAAATVAQTPHSGMTIPDLPPDSPLRELFQHFLGEDGGTDEAPDDAAQSRSLGSGFIISADGYVLTNAHVVESAEEIVVRTNDFREFVATLIGADKRSDIALLKVDGEGLPTVRIGASKNLQVGEWVLAIGSPFGFDSSATAGIVSAMGRSLPTENYVPFIQTDVAINPGNSGGPLFNLDGAVVGVNSQIYSRTGGFMGLSFAIPIDVVMDVVNQLKTNGRVSRGWLGVLIQDVTRELAETFGMTQPRGALVAQVLPNSPALAADLRPGDVILSFNSQDVLISSALPPLVGATPVGKSATLQVLRQGKQQAITVKIEELPDDNQASTDEEPAVDHLANRLGLVVRDLTTDQREQLDDDANGVLVESVVSGSAEQAGLRAGDLILMLNNQQVPNLTSFNKILDTLPSGHPVAVLIQRANSRMFYAFRYQKNDRHQPHS</sequence>
<evidence type="ECO:0000256" key="12">
    <source>
        <dbReference type="ARBA" id="ARBA00022825"/>
    </source>
</evidence>
<comment type="subcellular location">
    <subcellularLocation>
        <location evidence="3">Periplasm</location>
    </subcellularLocation>
</comment>
<evidence type="ECO:0000256" key="3">
    <source>
        <dbReference type="ARBA" id="ARBA00004418"/>
    </source>
</evidence>
<proteinExistence type="inferred from homology"/>
<dbReference type="PRINTS" id="PR00834">
    <property type="entry name" value="PROTEASES2C"/>
</dbReference>
<dbReference type="Proteomes" id="UP000239936">
    <property type="component" value="Unassembled WGS sequence"/>
</dbReference>
<dbReference type="EMBL" id="PPGH01000037">
    <property type="protein sequence ID" value="PQJ95516.1"/>
    <property type="molecule type" value="Genomic_DNA"/>
</dbReference>
<reference evidence="19 20" key="1">
    <citation type="submission" date="2018-01" db="EMBL/GenBank/DDBJ databases">
        <title>The complete genome sequence of Chromatium okenii LaCa, a purple sulfur bacterium with a turbulent life.</title>
        <authorList>
            <person name="Luedin S.M."/>
            <person name="Liechti N."/>
            <person name="Storelli N."/>
            <person name="Danza F."/>
            <person name="Wittwer M."/>
            <person name="Pothier J.F."/>
            <person name="Tonolla M.A."/>
        </authorList>
    </citation>
    <scope>NUCLEOTIDE SEQUENCE [LARGE SCALE GENOMIC DNA]</scope>
    <source>
        <strain evidence="19 20">LaCa</strain>
    </source>
</reference>
<feature type="signal peptide" evidence="17">
    <location>
        <begin position="1"/>
        <end position="26"/>
    </location>
</feature>
<evidence type="ECO:0000256" key="6">
    <source>
        <dbReference type="ARBA" id="ARBA00013958"/>
    </source>
</evidence>
<evidence type="ECO:0000256" key="5">
    <source>
        <dbReference type="ARBA" id="ARBA00013035"/>
    </source>
</evidence>
<dbReference type="Pfam" id="PF00595">
    <property type="entry name" value="PDZ"/>
    <property type="match status" value="1"/>
</dbReference>
<dbReference type="GO" id="GO:0004252">
    <property type="term" value="F:serine-type endopeptidase activity"/>
    <property type="evidence" value="ECO:0007669"/>
    <property type="project" value="InterPro"/>
</dbReference>
<accession>A0A2S7XPB6</accession>
<evidence type="ECO:0000256" key="7">
    <source>
        <dbReference type="ARBA" id="ARBA00022670"/>
    </source>
</evidence>
<dbReference type="Gene3D" id="2.40.10.120">
    <property type="match status" value="1"/>
</dbReference>
<evidence type="ECO:0000256" key="1">
    <source>
        <dbReference type="ARBA" id="ARBA00001772"/>
    </source>
</evidence>
<keyword evidence="11" id="KW-0378">Hydrolase</keyword>
<evidence type="ECO:0000256" key="10">
    <source>
        <dbReference type="ARBA" id="ARBA00022764"/>
    </source>
</evidence>
<feature type="active site" description="Charge relay system" evidence="15">
    <location>
        <position position="221"/>
    </location>
</feature>
<evidence type="ECO:0000313" key="19">
    <source>
        <dbReference type="EMBL" id="PQJ95516.1"/>
    </source>
</evidence>
<evidence type="ECO:0000256" key="4">
    <source>
        <dbReference type="ARBA" id="ARBA00010541"/>
    </source>
</evidence>
<keyword evidence="10" id="KW-0574">Periplasm</keyword>
<dbReference type="SUPFAM" id="SSF50494">
    <property type="entry name" value="Trypsin-like serine proteases"/>
    <property type="match status" value="1"/>
</dbReference>
<comment type="similarity">
    <text evidence="4">Belongs to the peptidase S1C family.</text>
</comment>
<comment type="caution">
    <text evidence="19">The sequence shown here is derived from an EMBL/GenBank/DDBJ whole genome shotgun (WGS) entry which is preliminary data.</text>
</comment>
<feature type="domain" description="PDZ" evidence="18">
    <location>
        <begin position="362"/>
        <end position="467"/>
    </location>
</feature>
<comment type="catalytic activity">
    <reaction evidence="1">
        <text>Acts on substrates that are at least partially unfolded. The cleavage site P1 residue is normally between a pair of hydrophobic residues, such as Val-|-Val.</text>
        <dbReference type="EC" id="3.4.21.107"/>
    </reaction>
</comment>
<evidence type="ECO:0000256" key="14">
    <source>
        <dbReference type="ARBA" id="ARBA00032850"/>
    </source>
</evidence>
<dbReference type="SUPFAM" id="SSF50156">
    <property type="entry name" value="PDZ domain-like"/>
    <property type="match status" value="2"/>
</dbReference>
<evidence type="ECO:0000256" key="11">
    <source>
        <dbReference type="ARBA" id="ARBA00022801"/>
    </source>
</evidence>
<feature type="active site" description="Charge relay system" evidence="15">
    <location>
        <position position="148"/>
    </location>
</feature>
<evidence type="ECO:0000259" key="18">
    <source>
        <dbReference type="PROSITE" id="PS50106"/>
    </source>
</evidence>
<dbReference type="InterPro" id="IPR001478">
    <property type="entry name" value="PDZ"/>
</dbReference>
<feature type="active site" description="Charge relay system" evidence="15">
    <location>
        <position position="118"/>
    </location>
</feature>
<dbReference type="PANTHER" id="PTHR22939:SF130">
    <property type="entry name" value="PERIPLASMIC SERINE ENDOPROTEASE DEGP-LIKE-RELATED"/>
    <property type="match status" value="1"/>
</dbReference>
<dbReference type="PANTHER" id="PTHR22939">
    <property type="entry name" value="SERINE PROTEASE FAMILY S1C HTRA-RELATED"/>
    <property type="match status" value="1"/>
</dbReference>
<evidence type="ECO:0000256" key="17">
    <source>
        <dbReference type="SAM" id="SignalP"/>
    </source>
</evidence>
<keyword evidence="20" id="KW-1185">Reference proteome</keyword>
<dbReference type="CDD" id="cd10839">
    <property type="entry name" value="cpPDZ1_DegP-like"/>
    <property type="match status" value="1"/>
</dbReference>